<dbReference type="GO" id="GO:0106008">
    <property type="term" value="F:2-oxoglutaramate amidase activity"/>
    <property type="evidence" value="ECO:0007669"/>
    <property type="project" value="TreeGrafter"/>
</dbReference>
<name>A0A381PF99_9ZZZZ</name>
<dbReference type="Gene3D" id="3.60.110.10">
    <property type="entry name" value="Carbon-nitrogen hydrolase"/>
    <property type="match status" value="1"/>
</dbReference>
<accession>A0A381PF99</accession>
<protein>
    <recommendedName>
        <fullName evidence="1">CN hydrolase domain-containing protein</fullName>
    </recommendedName>
</protein>
<gene>
    <name evidence="2" type="ORF">METZ01_LOCUS17007</name>
</gene>
<feature type="domain" description="CN hydrolase" evidence="1">
    <location>
        <begin position="1"/>
        <end position="177"/>
    </location>
</feature>
<reference evidence="2" key="1">
    <citation type="submission" date="2018-05" db="EMBL/GenBank/DDBJ databases">
        <authorList>
            <person name="Lanie J.A."/>
            <person name="Ng W.-L."/>
            <person name="Kazmierczak K.M."/>
            <person name="Andrzejewski T.M."/>
            <person name="Davidsen T.M."/>
            <person name="Wayne K.J."/>
            <person name="Tettelin H."/>
            <person name="Glass J.I."/>
            <person name="Rusch D."/>
            <person name="Podicherti R."/>
            <person name="Tsui H.-C.T."/>
            <person name="Winkler M.E."/>
        </authorList>
    </citation>
    <scope>NUCLEOTIDE SEQUENCE</scope>
</reference>
<dbReference type="EMBL" id="UINC01000928">
    <property type="protein sequence ID" value="SUZ64153.1"/>
    <property type="molecule type" value="Genomic_DNA"/>
</dbReference>
<dbReference type="SUPFAM" id="SSF56317">
    <property type="entry name" value="Carbon-nitrogen hydrolase"/>
    <property type="match status" value="1"/>
</dbReference>
<dbReference type="Pfam" id="PF00795">
    <property type="entry name" value="CN_hydrolase"/>
    <property type="match status" value="1"/>
</dbReference>
<sequence length="195" mass="22183">MEGPSFQFLSEAATRHRSWLVGSIPTRWEDGIAYNTLTLVAPDGETHRYRKIHPFSFSSEPENYGAGSEFLQVKIDDVRTTFFICYDLRFADEFWRTAESTDLYVIPANWPERRRLHWRTLLRARAIENQAYVVGVNRVGQGDGLEYVGDSAVIDPWGEVLAAGASVEALLVVDVDAKTVDKTRTAFPVLRDRRN</sequence>
<dbReference type="InterPro" id="IPR052737">
    <property type="entry name" value="Omega-amidase_YafV"/>
</dbReference>
<dbReference type="InterPro" id="IPR003010">
    <property type="entry name" value="C-N_Hydrolase"/>
</dbReference>
<evidence type="ECO:0000313" key="2">
    <source>
        <dbReference type="EMBL" id="SUZ64153.1"/>
    </source>
</evidence>
<dbReference type="InterPro" id="IPR036526">
    <property type="entry name" value="C-N_Hydrolase_sf"/>
</dbReference>
<dbReference type="PANTHER" id="PTHR47799">
    <property type="entry name" value="OMEGA-AMIDASE YAFV"/>
    <property type="match status" value="1"/>
</dbReference>
<dbReference type="PANTHER" id="PTHR47799:SF1">
    <property type="entry name" value="OMEGA-AMIDASE YAFV"/>
    <property type="match status" value="1"/>
</dbReference>
<dbReference type="GO" id="GO:0050152">
    <property type="term" value="F:omega-amidase activity"/>
    <property type="evidence" value="ECO:0007669"/>
    <property type="project" value="TreeGrafter"/>
</dbReference>
<dbReference type="AlphaFoldDB" id="A0A381PF99"/>
<dbReference type="PROSITE" id="PS50263">
    <property type="entry name" value="CN_HYDROLASE"/>
    <property type="match status" value="1"/>
</dbReference>
<proteinExistence type="predicted"/>
<organism evidence="2">
    <name type="scientific">marine metagenome</name>
    <dbReference type="NCBI Taxonomy" id="408172"/>
    <lineage>
        <taxon>unclassified sequences</taxon>
        <taxon>metagenomes</taxon>
        <taxon>ecological metagenomes</taxon>
    </lineage>
</organism>
<evidence type="ECO:0000259" key="1">
    <source>
        <dbReference type="PROSITE" id="PS50263"/>
    </source>
</evidence>